<feature type="region of interest" description="Disordered" evidence="2">
    <location>
        <begin position="104"/>
        <end position="230"/>
    </location>
</feature>
<dbReference type="SMART" id="SM00355">
    <property type="entry name" value="ZnF_C2H2"/>
    <property type="match status" value="3"/>
</dbReference>
<feature type="compositionally biased region" description="Basic and acidic residues" evidence="2">
    <location>
        <begin position="219"/>
        <end position="230"/>
    </location>
</feature>
<dbReference type="EMBL" id="JH687770">
    <property type="protein sequence ID" value="EJD44530.1"/>
    <property type="molecule type" value="Genomic_DNA"/>
</dbReference>
<sequence length="256" mass="28959">MSPASRKLRCRWRKCRSPGPYVGHKELYEHLVVHSHRDQGSFQCKWKGCVRNVVKDSRNSARHLMVHTSYRPHSCVYCGRTFRRTAGVRDHCKRRHAAAYEADLKLEDASSEDDPDTVSDTEAGPSPLQQDSQRPYRRGRDNSGDCEVQDSRNVLIKSERDESWAPEARQKTSVAVTNHGARSRRRLVVDDSSDEESPLAQEKNQSGPPTPAGDVDDAGPDHESRLSAAEDRIIELEARQSRMEELLRKVGGYLAL</sequence>
<dbReference type="Gene3D" id="3.30.160.60">
    <property type="entry name" value="Classic Zinc Finger"/>
    <property type="match status" value="1"/>
</dbReference>
<feature type="compositionally biased region" description="Acidic residues" evidence="2">
    <location>
        <begin position="109"/>
        <end position="119"/>
    </location>
</feature>
<keyword evidence="1" id="KW-0862">Zinc</keyword>
<dbReference type="Proteomes" id="UP000006514">
    <property type="component" value="Unassembled WGS sequence"/>
</dbReference>
<feature type="domain" description="C2H2-type" evidence="3">
    <location>
        <begin position="73"/>
        <end position="101"/>
    </location>
</feature>
<dbReference type="KEGG" id="adl:AURDEDRAFT_166314"/>
<dbReference type="PROSITE" id="PS00028">
    <property type="entry name" value="ZINC_FINGER_C2H2_1"/>
    <property type="match status" value="1"/>
</dbReference>
<organism evidence="4 5">
    <name type="scientific">Auricularia subglabra (strain TFB-10046 / SS5)</name>
    <name type="common">White-rot fungus</name>
    <name type="synonym">Auricularia delicata (strain TFB10046)</name>
    <dbReference type="NCBI Taxonomy" id="717982"/>
    <lineage>
        <taxon>Eukaryota</taxon>
        <taxon>Fungi</taxon>
        <taxon>Dikarya</taxon>
        <taxon>Basidiomycota</taxon>
        <taxon>Agaricomycotina</taxon>
        <taxon>Agaricomycetes</taxon>
        <taxon>Auriculariales</taxon>
        <taxon>Auriculariaceae</taxon>
        <taxon>Auricularia</taxon>
    </lineage>
</organism>
<proteinExistence type="predicted"/>
<keyword evidence="1" id="KW-0479">Metal-binding</keyword>
<keyword evidence="1" id="KW-0863">Zinc-finger</keyword>
<dbReference type="InterPro" id="IPR036236">
    <property type="entry name" value="Znf_C2H2_sf"/>
</dbReference>
<name>J0WXK7_AURST</name>
<dbReference type="eggNOG" id="KOG1721">
    <property type="taxonomic scope" value="Eukaryota"/>
</dbReference>
<dbReference type="SUPFAM" id="SSF57667">
    <property type="entry name" value="beta-beta-alpha zinc fingers"/>
    <property type="match status" value="1"/>
</dbReference>
<gene>
    <name evidence="4" type="ORF">AURDEDRAFT_166314</name>
</gene>
<dbReference type="InParanoid" id="J0WXK7"/>
<evidence type="ECO:0000256" key="2">
    <source>
        <dbReference type="SAM" id="MobiDB-lite"/>
    </source>
</evidence>
<accession>J0WXK7</accession>
<evidence type="ECO:0000256" key="1">
    <source>
        <dbReference type="PROSITE-ProRule" id="PRU00042"/>
    </source>
</evidence>
<protein>
    <recommendedName>
        <fullName evidence="3">C2H2-type domain-containing protein</fullName>
    </recommendedName>
</protein>
<dbReference type="InterPro" id="IPR013087">
    <property type="entry name" value="Znf_C2H2_type"/>
</dbReference>
<evidence type="ECO:0000313" key="4">
    <source>
        <dbReference type="EMBL" id="EJD44530.1"/>
    </source>
</evidence>
<dbReference type="OrthoDB" id="3437960at2759"/>
<evidence type="ECO:0000259" key="3">
    <source>
        <dbReference type="PROSITE" id="PS50157"/>
    </source>
</evidence>
<dbReference type="AlphaFoldDB" id="J0WXK7"/>
<evidence type="ECO:0000313" key="5">
    <source>
        <dbReference type="Proteomes" id="UP000006514"/>
    </source>
</evidence>
<dbReference type="PROSITE" id="PS50157">
    <property type="entry name" value="ZINC_FINGER_C2H2_2"/>
    <property type="match status" value="1"/>
</dbReference>
<reference evidence="5" key="1">
    <citation type="journal article" date="2012" name="Science">
        <title>The Paleozoic origin of enzymatic lignin decomposition reconstructed from 31 fungal genomes.</title>
        <authorList>
            <person name="Floudas D."/>
            <person name="Binder M."/>
            <person name="Riley R."/>
            <person name="Barry K."/>
            <person name="Blanchette R.A."/>
            <person name="Henrissat B."/>
            <person name="Martinez A.T."/>
            <person name="Otillar R."/>
            <person name="Spatafora J.W."/>
            <person name="Yadav J.S."/>
            <person name="Aerts A."/>
            <person name="Benoit I."/>
            <person name="Boyd A."/>
            <person name="Carlson A."/>
            <person name="Copeland A."/>
            <person name="Coutinho P.M."/>
            <person name="de Vries R.P."/>
            <person name="Ferreira P."/>
            <person name="Findley K."/>
            <person name="Foster B."/>
            <person name="Gaskell J."/>
            <person name="Glotzer D."/>
            <person name="Gorecki P."/>
            <person name="Heitman J."/>
            <person name="Hesse C."/>
            <person name="Hori C."/>
            <person name="Igarashi K."/>
            <person name="Jurgens J.A."/>
            <person name="Kallen N."/>
            <person name="Kersten P."/>
            <person name="Kohler A."/>
            <person name="Kuees U."/>
            <person name="Kumar T.K.A."/>
            <person name="Kuo A."/>
            <person name="LaButti K."/>
            <person name="Larrondo L.F."/>
            <person name="Lindquist E."/>
            <person name="Ling A."/>
            <person name="Lombard V."/>
            <person name="Lucas S."/>
            <person name="Lundell T."/>
            <person name="Martin R."/>
            <person name="McLaughlin D.J."/>
            <person name="Morgenstern I."/>
            <person name="Morin E."/>
            <person name="Murat C."/>
            <person name="Nagy L.G."/>
            <person name="Nolan M."/>
            <person name="Ohm R.A."/>
            <person name="Patyshakuliyeva A."/>
            <person name="Rokas A."/>
            <person name="Ruiz-Duenas F.J."/>
            <person name="Sabat G."/>
            <person name="Salamov A."/>
            <person name="Samejima M."/>
            <person name="Schmutz J."/>
            <person name="Slot J.C."/>
            <person name="St John F."/>
            <person name="Stenlid J."/>
            <person name="Sun H."/>
            <person name="Sun S."/>
            <person name="Syed K."/>
            <person name="Tsang A."/>
            <person name="Wiebenga A."/>
            <person name="Young D."/>
            <person name="Pisabarro A."/>
            <person name="Eastwood D.C."/>
            <person name="Martin F."/>
            <person name="Cullen D."/>
            <person name="Grigoriev I.V."/>
            <person name="Hibbett D.S."/>
        </authorList>
    </citation>
    <scope>NUCLEOTIDE SEQUENCE [LARGE SCALE GENOMIC DNA]</scope>
    <source>
        <strain evidence="5">TFB10046</strain>
    </source>
</reference>
<dbReference type="GO" id="GO:0008270">
    <property type="term" value="F:zinc ion binding"/>
    <property type="evidence" value="ECO:0007669"/>
    <property type="project" value="UniProtKB-KW"/>
</dbReference>
<keyword evidence="5" id="KW-1185">Reference proteome</keyword>